<evidence type="ECO:0000313" key="2">
    <source>
        <dbReference type="EMBL" id="GAA1221646.1"/>
    </source>
</evidence>
<gene>
    <name evidence="2" type="ORF">GCM10009655_21510</name>
</gene>
<dbReference type="InterPro" id="IPR018720">
    <property type="entry name" value="DUF2249"/>
</dbReference>
<sequence>MGSQAVHAEAAIIRDAPASREVYGEVMAVEPIELKTPDAAATKASGCACGHENTSEIVLDVRPIPHAIRHATIFGALGSIAPGFSLDIVADHNPLPLLAQLDEKQPGNFTVAYVTDGPDEWKVRFTRA</sequence>
<evidence type="ECO:0000259" key="1">
    <source>
        <dbReference type="Pfam" id="PF10006"/>
    </source>
</evidence>
<reference evidence="2 3" key="1">
    <citation type="journal article" date="2019" name="Int. J. Syst. Evol. Microbiol.">
        <title>The Global Catalogue of Microorganisms (GCM) 10K type strain sequencing project: providing services to taxonomists for standard genome sequencing and annotation.</title>
        <authorList>
            <consortium name="The Broad Institute Genomics Platform"/>
            <consortium name="The Broad Institute Genome Sequencing Center for Infectious Disease"/>
            <person name="Wu L."/>
            <person name="Ma J."/>
        </authorList>
    </citation>
    <scope>NUCLEOTIDE SEQUENCE [LARGE SCALE GENOMIC DNA]</scope>
    <source>
        <strain evidence="2 3">JCM 12762</strain>
    </source>
</reference>
<accession>A0ABN1VSI8</accession>
<organism evidence="2 3">
    <name type="scientific">Rhodoglobus aureus</name>
    <dbReference type="NCBI Taxonomy" id="191497"/>
    <lineage>
        <taxon>Bacteria</taxon>
        <taxon>Bacillati</taxon>
        <taxon>Actinomycetota</taxon>
        <taxon>Actinomycetes</taxon>
        <taxon>Micrococcales</taxon>
        <taxon>Microbacteriaceae</taxon>
        <taxon>Rhodoglobus</taxon>
    </lineage>
</organism>
<protein>
    <recommendedName>
        <fullName evidence="1">DUF2249 domain-containing protein</fullName>
    </recommendedName>
</protein>
<evidence type="ECO:0000313" key="3">
    <source>
        <dbReference type="Proteomes" id="UP001500943"/>
    </source>
</evidence>
<comment type="caution">
    <text evidence="2">The sequence shown here is derived from an EMBL/GenBank/DDBJ whole genome shotgun (WGS) entry which is preliminary data.</text>
</comment>
<name>A0ABN1VSI8_9MICO</name>
<dbReference type="EMBL" id="BAAAKW010000034">
    <property type="protein sequence ID" value="GAA1221646.1"/>
    <property type="molecule type" value="Genomic_DNA"/>
</dbReference>
<dbReference type="Proteomes" id="UP001500943">
    <property type="component" value="Unassembled WGS sequence"/>
</dbReference>
<keyword evidence="3" id="KW-1185">Reference proteome</keyword>
<dbReference type="Pfam" id="PF10006">
    <property type="entry name" value="DUF2249"/>
    <property type="match status" value="1"/>
</dbReference>
<proteinExistence type="predicted"/>
<feature type="domain" description="DUF2249" evidence="1">
    <location>
        <begin position="58"/>
        <end position="127"/>
    </location>
</feature>